<dbReference type="GO" id="GO:0008137">
    <property type="term" value="F:NADH dehydrogenase (ubiquinone) activity"/>
    <property type="evidence" value="ECO:0007669"/>
    <property type="project" value="UniProtKB-UniRule"/>
</dbReference>
<feature type="transmembrane region" description="Helical" evidence="17">
    <location>
        <begin position="381"/>
        <end position="401"/>
    </location>
</feature>
<dbReference type="InterPro" id="IPR000260">
    <property type="entry name" value="NADH4_N"/>
</dbReference>
<reference evidence="20" key="1">
    <citation type="journal article" date="2018" name="Mol. Phylogenet. Evol.">
        <title>ORDER within the chaos: Insights into phylogenetic relationships within the Anomura (Crustacea: Decapoda) from mitochondrial sequences and gene order rearrangements.</title>
        <authorList>
            <person name="Tan M.H."/>
            <person name="Gan H.M."/>
            <person name="Lee Y.P."/>
            <person name="Linton S."/>
            <person name="Grandjean F."/>
            <person name="Bartholomei-Santos M.L."/>
            <person name="Miller A.D."/>
            <person name="Austin C.M."/>
        </authorList>
    </citation>
    <scope>NUCLEOTIDE SEQUENCE</scope>
</reference>
<evidence type="ECO:0000256" key="16">
    <source>
        <dbReference type="ARBA" id="ARBA00049551"/>
    </source>
</evidence>
<feature type="transmembrane region" description="Helical" evidence="17">
    <location>
        <begin position="244"/>
        <end position="266"/>
    </location>
</feature>
<keyword evidence="7 17" id="KW-0679">Respiratory chain</keyword>
<evidence type="ECO:0000256" key="11">
    <source>
        <dbReference type="ARBA" id="ARBA00022989"/>
    </source>
</evidence>
<evidence type="ECO:0000313" key="20">
    <source>
        <dbReference type="EMBL" id="AUM82372.1"/>
    </source>
</evidence>
<dbReference type="AlphaFoldDB" id="A0A343S7D1"/>
<keyword evidence="15 17" id="KW-0472">Membrane</keyword>
<keyword evidence="8 17" id="KW-0812">Transmembrane</keyword>
<dbReference type="PANTHER" id="PTHR43507">
    <property type="entry name" value="NADH-UBIQUINONE OXIDOREDUCTASE CHAIN 4"/>
    <property type="match status" value="1"/>
</dbReference>
<keyword evidence="13 17" id="KW-0830">Ubiquinone</keyword>
<feature type="transmembrane region" description="Helical" evidence="17">
    <location>
        <begin position="301"/>
        <end position="322"/>
    </location>
</feature>
<comment type="similarity">
    <text evidence="3 17">Belongs to the complex I subunit 4 family.</text>
</comment>
<comment type="function">
    <text evidence="17">Core subunit of the mitochondrial membrane respiratory chain NADH dehydrogenase (Complex I) which catalyzes electron transfer from NADH through the respiratory chain, using ubiquinone as an electron acceptor. Essential for the catalytic activity and assembly of complex I.</text>
</comment>
<organism evidence="20">
    <name type="scientific">Cardisoma carnifex</name>
    <name type="common">Blue land crab</name>
    <dbReference type="NCBI Taxonomy" id="6766"/>
    <lineage>
        <taxon>Eukaryota</taxon>
        <taxon>Metazoa</taxon>
        <taxon>Ecdysozoa</taxon>
        <taxon>Arthropoda</taxon>
        <taxon>Crustacea</taxon>
        <taxon>Multicrustacea</taxon>
        <taxon>Malacostraca</taxon>
        <taxon>Eumalacostraca</taxon>
        <taxon>Eucarida</taxon>
        <taxon>Decapoda</taxon>
        <taxon>Pleocyemata</taxon>
        <taxon>Brachyura</taxon>
        <taxon>Eubrachyura</taxon>
        <taxon>Grapsoidea</taxon>
        <taxon>Gecarcinidae</taxon>
        <taxon>Cardisoma</taxon>
    </lineage>
</organism>
<keyword evidence="14 17" id="KW-0496">Mitochondrion</keyword>
<gene>
    <name evidence="20" type="primary">nad4</name>
</gene>
<sequence>MLKLLLPMILLMKFNKNWSAVQFGLGFMSFLVGMSCFHNMSVYSLGFGLGMDYVSYVMVYLSVWVMFLIIIASERVKSTKNFPSMFVIVNLLLLLSLVVTFSSLNYLLFYISFEMSLIPTLILILGWGYQPERIQAGIYMLFYTLALSLPLLGSLLFLYHSEGSLTIMLSKPIFDVNYVSIIWYFCSIMAFLVKLPMYMFHLWLPKAHVEAPVAGSMILAGVLLKLGGYGLIRILILFQKVGLGFSWLWVSISLMGGVIISLLCLRQVDMKSLIAYSSVVHMSLVLCGLMIFSWWGLMGAVVVMVGHGLCSSGLFCLANMVYERIGSRSLLISKGLLSFMPSMGLWWFLLSVGNMAAPPSLNLFGEISLIISLMSWSKLSMIGLMFLSFFSAAYTLYMYSLSQHGIFFNALYSCSSGKVREYLVLFLHWFPLNCLILNLNLISGI</sequence>
<evidence type="ECO:0000256" key="10">
    <source>
        <dbReference type="ARBA" id="ARBA00022982"/>
    </source>
</evidence>
<feature type="transmembrane region" description="Helical" evidence="17">
    <location>
        <begin position="53"/>
        <end position="72"/>
    </location>
</feature>
<evidence type="ECO:0000259" key="19">
    <source>
        <dbReference type="Pfam" id="PF01059"/>
    </source>
</evidence>
<evidence type="ECO:0000256" key="8">
    <source>
        <dbReference type="ARBA" id="ARBA00022692"/>
    </source>
</evidence>
<feature type="transmembrane region" description="Helical" evidence="17">
    <location>
        <begin position="216"/>
        <end position="238"/>
    </location>
</feature>
<feature type="transmembrane region" description="Helical" evidence="17">
    <location>
        <begin position="20"/>
        <end position="41"/>
    </location>
</feature>
<evidence type="ECO:0000256" key="6">
    <source>
        <dbReference type="ARBA" id="ARBA00022448"/>
    </source>
</evidence>
<keyword evidence="12 17" id="KW-0520">NAD</keyword>
<protein>
    <recommendedName>
        <fullName evidence="5 17">NADH-ubiquinone oxidoreductase chain 4</fullName>
        <ecNumber evidence="4 17">7.1.1.2</ecNumber>
    </recommendedName>
</protein>
<proteinExistence type="inferred from homology"/>
<keyword evidence="9" id="KW-1278">Translocase</keyword>
<evidence type="ECO:0000256" key="7">
    <source>
        <dbReference type="ARBA" id="ARBA00022660"/>
    </source>
</evidence>
<dbReference type="GO" id="GO:0003954">
    <property type="term" value="F:NADH dehydrogenase activity"/>
    <property type="evidence" value="ECO:0007669"/>
    <property type="project" value="TreeGrafter"/>
</dbReference>
<comment type="function">
    <text evidence="1">Core subunit of the mitochondrial membrane respiratory chain NADH dehydrogenase (Complex I) that is believed to belong to the minimal assembly required for catalysis. Complex I functions in the transfer of electrons from NADH to the respiratory chain. The immediate electron acceptor for the enzyme is believed to be ubiquinone.</text>
</comment>
<evidence type="ECO:0000256" key="17">
    <source>
        <dbReference type="RuleBase" id="RU003297"/>
    </source>
</evidence>
<comment type="subcellular location">
    <subcellularLocation>
        <location evidence="2 17">Mitochondrion membrane</location>
        <topology evidence="2 17">Multi-pass membrane protein</topology>
    </subcellularLocation>
</comment>
<evidence type="ECO:0000256" key="14">
    <source>
        <dbReference type="ARBA" id="ARBA00023128"/>
    </source>
</evidence>
<evidence type="ECO:0000259" key="18">
    <source>
        <dbReference type="Pfam" id="PF00361"/>
    </source>
</evidence>
<evidence type="ECO:0000256" key="2">
    <source>
        <dbReference type="ARBA" id="ARBA00004225"/>
    </source>
</evidence>
<feature type="transmembrane region" description="Helical" evidence="17">
    <location>
        <begin position="84"/>
        <end position="101"/>
    </location>
</feature>
<feature type="domain" description="NADH:ubiquinone oxidoreductase chain 4 N-terminal" evidence="19">
    <location>
        <begin position="1"/>
        <end position="100"/>
    </location>
</feature>
<dbReference type="Pfam" id="PF01059">
    <property type="entry name" value="Oxidored_q5_N"/>
    <property type="match status" value="1"/>
</dbReference>
<keyword evidence="6 17" id="KW-0813">Transport</keyword>
<dbReference type="Pfam" id="PF00361">
    <property type="entry name" value="Proton_antipo_M"/>
    <property type="match status" value="1"/>
</dbReference>
<feature type="transmembrane region" description="Helical" evidence="17">
    <location>
        <begin position="343"/>
        <end position="361"/>
    </location>
</feature>
<dbReference type="InterPro" id="IPR001750">
    <property type="entry name" value="ND/Mrp_TM"/>
</dbReference>
<dbReference type="GO" id="GO:0048039">
    <property type="term" value="F:ubiquinone binding"/>
    <property type="evidence" value="ECO:0007669"/>
    <property type="project" value="TreeGrafter"/>
</dbReference>
<dbReference type="GO" id="GO:0015990">
    <property type="term" value="P:electron transport coupled proton transport"/>
    <property type="evidence" value="ECO:0007669"/>
    <property type="project" value="TreeGrafter"/>
</dbReference>
<feature type="transmembrane region" description="Helical" evidence="17">
    <location>
        <begin position="181"/>
        <end position="204"/>
    </location>
</feature>
<feature type="transmembrane region" description="Helical" evidence="17">
    <location>
        <begin position="141"/>
        <end position="161"/>
    </location>
</feature>
<accession>A0A343S7D1</accession>
<evidence type="ECO:0000256" key="4">
    <source>
        <dbReference type="ARBA" id="ARBA00012944"/>
    </source>
</evidence>
<evidence type="ECO:0000256" key="3">
    <source>
        <dbReference type="ARBA" id="ARBA00009025"/>
    </source>
</evidence>
<dbReference type="PANTHER" id="PTHR43507:SF20">
    <property type="entry name" value="NADH-UBIQUINONE OXIDOREDUCTASE CHAIN 4"/>
    <property type="match status" value="1"/>
</dbReference>
<dbReference type="EMBL" id="MF461623">
    <property type="protein sequence ID" value="AUM82372.1"/>
    <property type="molecule type" value="Genomic_DNA"/>
</dbReference>
<evidence type="ECO:0000256" key="1">
    <source>
        <dbReference type="ARBA" id="ARBA00003257"/>
    </source>
</evidence>
<evidence type="ECO:0000256" key="9">
    <source>
        <dbReference type="ARBA" id="ARBA00022967"/>
    </source>
</evidence>
<comment type="catalytic activity">
    <reaction evidence="16 17">
        <text>a ubiquinone + NADH + 5 H(+)(in) = a ubiquinol + NAD(+) + 4 H(+)(out)</text>
        <dbReference type="Rhea" id="RHEA:29091"/>
        <dbReference type="Rhea" id="RHEA-COMP:9565"/>
        <dbReference type="Rhea" id="RHEA-COMP:9566"/>
        <dbReference type="ChEBI" id="CHEBI:15378"/>
        <dbReference type="ChEBI" id="CHEBI:16389"/>
        <dbReference type="ChEBI" id="CHEBI:17976"/>
        <dbReference type="ChEBI" id="CHEBI:57540"/>
        <dbReference type="ChEBI" id="CHEBI:57945"/>
        <dbReference type="EC" id="7.1.1.2"/>
    </reaction>
</comment>
<geneLocation type="mitochondrion" evidence="20"/>
<keyword evidence="10 17" id="KW-0249">Electron transport</keyword>
<dbReference type="GO" id="GO:0042773">
    <property type="term" value="P:ATP synthesis coupled electron transport"/>
    <property type="evidence" value="ECO:0007669"/>
    <property type="project" value="InterPro"/>
</dbReference>
<name>A0A343S7D1_CARCA</name>
<dbReference type="GO" id="GO:0031966">
    <property type="term" value="C:mitochondrial membrane"/>
    <property type="evidence" value="ECO:0007669"/>
    <property type="project" value="UniProtKB-SubCell"/>
</dbReference>
<evidence type="ECO:0000256" key="5">
    <source>
        <dbReference type="ARBA" id="ARBA00021006"/>
    </source>
</evidence>
<dbReference type="PRINTS" id="PR01437">
    <property type="entry name" value="NUOXDRDTASE4"/>
</dbReference>
<dbReference type="EC" id="7.1.1.2" evidence="4 17"/>
<evidence type="ECO:0000256" key="12">
    <source>
        <dbReference type="ARBA" id="ARBA00023027"/>
    </source>
</evidence>
<feature type="domain" description="NADH:quinone oxidoreductase/Mrp antiporter transmembrane" evidence="18">
    <location>
        <begin position="104"/>
        <end position="390"/>
    </location>
</feature>
<feature type="transmembrane region" description="Helical" evidence="17">
    <location>
        <begin position="273"/>
        <end position="295"/>
    </location>
</feature>
<feature type="transmembrane region" description="Helical" evidence="17">
    <location>
        <begin position="107"/>
        <end position="129"/>
    </location>
</feature>
<evidence type="ECO:0000256" key="13">
    <source>
        <dbReference type="ARBA" id="ARBA00023075"/>
    </source>
</evidence>
<feature type="transmembrane region" description="Helical" evidence="17">
    <location>
        <begin position="422"/>
        <end position="442"/>
    </location>
</feature>
<evidence type="ECO:0000256" key="15">
    <source>
        <dbReference type="ARBA" id="ARBA00023136"/>
    </source>
</evidence>
<dbReference type="InterPro" id="IPR003918">
    <property type="entry name" value="NADH_UbQ_OxRdtase"/>
</dbReference>
<keyword evidence="11 17" id="KW-1133">Transmembrane helix</keyword>